<dbReference type="Gene3D" id="3.40.710.10">
    <property type="entry name" value="DD-peptidase/beta-lactamase superfamily"/>
    <property type="match status" value="1"/>
</dbReference>
<dbReference type="Pfam" id="PF13354">
    <property type="entry name" value="Beta-lactamase2"/>
    <property type="match status" value="1"/>
</dbReference>
<dbReference type="Proteomes" id="UP000184432">
    <property type="component" value="Unassembled WGS sequence"/>
</dbReference>
<dbReference type="InterPro" id="IPR012338">
    <property type="entry name" value="Beta-lactam/transpept-like"/>
</dbReference>
<organism evidence="2 3">
    <name type="scientific">Aquimarina spongiae</name>
    <dbReference type="NCBI Taxonomy" id="570521"/>
    <lineage>
        <taxon>Bacteria</taxon>
        <taxon>Pseudomonadati</taxon>
        <taxon>Bacteroidota</taxon>
        <taxon>Flavobacteriia</taxon>
        <taxon>Flavobacteriales</taxon>
        <taxon>Flavobacteriaceae</taxon>
        <taxon>Aquimarina</taxon>
    </lineage>
</organism>
<dbReference type="GO" id="GO:0030655">
    <property type="term" value="P:beta-lactam antibiotic catabolic process"/>
    <property type="evidence" value="ECO:0007669"/>
    <property type="project" value="InterPro"/>
</dbReference>
<name>A0A1M6CMB8_9FLAO</name>
<dbReference type="AlphaFoldDB" id="A0A1M6CMB8"/>
<dbReference type="SUPFAM" id="SSF56601">
    <property type="entry name" value="beta-lactamase/transpeptidase-like"/>
    <property type="match status" value="1"/>
</dbReference>
<keyword evidence="3" id="KW-1185">Reference proteome</keyword>
<evidence type="ECO:0000259" key="1">
    <source>
        <dbReference type="Pfam" id="PF13354"/>
    </source>
</evidence>
<sequence>MPFAIKAIITMKQIKNLVSKKILSKLFLLLVFPLCILSCSKKSPLDTILYSDSEIINKVISNVEDHEVQIIYSQIHRDEEGNITFEDYQYNVSDSVYFYPASTVKLPVALLALEKLNELQKQGVPIDLHTHFKTQNDTLYSNLEKEIEKIFGVSSNLAYNRLFEFLGQDDINKRLAEKNIPGSISHRLSAFFSHNPKTQSIVFKQHLDDSIPVYVQNTIENKIPSKLTLQRTQKGIGYIYNDSLMQKPKDFSEKNYLPLSSLHGIMKRIHFPELFPENQQFRLTKSDSEFITQTMKRTPADLGFDKSKYYDAYGKFFMFGDSKKNIPQHIQIHNKVGYAYGYLTDCAYIMDTKNNVEFLLSATIHVNQNRIFNDDQYEYKEIGIPFLAELGRQIHDYELNRKRQRTNIHQ</sequence>
<evidence type="ECO:0000313" key="2">
    <source>
        <dbReference type="EMBL" id="SHI62157.1"/>
    </source>
</evidence>
<dbReference type="STRING" id="570521.SAMN04488508_102185"/>
<gene>
    <name evidence="2" type="ORF">SAMN04488508_102185</name>
</gene>
<dbReference type="InterPro" id="IPR045155">
    <property type="entry name" value="Beta-lactam_cat"/>
</dbReference>
<dbReference type="EMBL" id="FQYP01000002">
    <property type="protein sequence ID" value="SHI62157.1"/>
    <property type="molecule type" value="Genomic_DNA"/>
</dbReference>
<accession>A0A1M6CMB8</accession>
<feature type="domain" description="Beta-lactamase class A catalytic" evidence="1">
    <location>
        <begin position="90"/>
        <end position="360"/>
    </location>
</feature>
<protein>
    <submittedName>
        <fullName evidence="2">Beta-lactamase enzyme family protein</fullName>
    </submittedName>
</protein>
<proteinExistence type="predicted"/>
<reference evidence="3" key="1">
    <citation type="submission" date="2016-11" db="EMBL/GenBank/DDBJ databases">
        <authorList>
            <person name="Varghese N."/>
            <person name="Submissions S."/>
        </authorList>
    </citation>
    <scope>NUCLEOTIDE SEQUENCE [LARGE SCALE GENOMIC DNA]</scope>
    <source>
        <strain evidence="3">DSM 22623</strain>
    </source>
</reference>
<evidence type="ECO:0000313" key="3">
    <source>
        <dbReference type="Proteomes" id="UP000184432"/>
    </source>
</evidence>
<dbReference type="GO" id="GO:0008800">
    <property type="term" value="F:beta-lactamase activity"/>
    <property type="evidence" value="ECO:0007669"/>
    <property type="project" value="InterPro"/>
</dbReference>